<dbReference type="PANTHER" id="PTHR33375:SF1">
    <property type="entry name" value="CHROMOSOME-PARTITIONING PROTEIN PARB-RELATED"/>
    <property type="match status" value="1"/>
</dbReference>
<dbReference type="RefSeq" id="WP_192747072.1">
    <property type="nucleotide sequence ID" value="NZ_JADBEJ010000007.1"/>
</dbReference>
<feature type="region of interest" description="Disordered" evidence="1">
    <location>
        <begin position="165"/>
        <end position="190"/>
    </location>
</feature>
<organism evidence="3 4">
    <name type="scientific">Amycolatopsis roodepoortensis</name>
    <dbReference type="NCBI Taxonomy" id="700274"/>
    <lineage>
        <taxon>Bacteria</taxon>
        <taxon>Bacillati</taxon>
        <taxon>Actinomycetota</taxon>
        <taxon>Actinomycetes</taxon>
        <taxon>Pseudonocardiales</taxon>
        <taxon>Pseudonocardiaceae</taxon>
        <taxon>Amycolatopsis</taxon>
    </lineage>
</organism>
<dbReference type="PANTHER" id="PTHR33375">
    <property type="entry name" value="CHROMOSOME-PARTITIONING PROTEIN PARB-RELATED"/>
    <property type="match status" value="1"/>
</dbReference>
<feature type="region of interest" description="Disordered" evidence="1">
    <location>
        <begin position="465"/>
        <end position="501"/>
    </location>
</feature>
<sequence length="691" mass="74396">MATATDIAEPITIPDTISEDPSTVTATETAPADSTAVPAVETPAPEKPKRTRRKTTASGSTAFGDLFAPVADDATGEEESPAEDNTPAEEPTAEAPAEESATAGDSAPVEESAPEATPVEEETPAEDKTPKSTGEAGGITGALGAAVTAAPIDGEDGSFRIAPKLVAPHPFNSPERSKPQPGNPKWEQLQSSVKKNGVLVPAKVVTLAAFLAARPEQAEAIERQAAEDKAPTPEYVAIYGHRRRAAAIDTGRPLKITVDDSIMENDGDLVYLAEENYGRDDFTELEEARMFANFLNGISQRTLAKRLGRSQATISRRLALLNTVEEVQLAIEGRNLDYIGDNNKPMKLAAPEAAVIAGQLPYCDPSVKKEGSLSPERREDQLAALDLVIKRGWSATTACESVTKGRANREMAAKKKIDIVDPNEKFGPKMYERLIRDSAAVEEGTKAGTVVASVDSSGDIRYYSTVEKPKTKSPKTNPGSGADSAQSKASQEEKDKAEARDKRRAVLAAMVKTPLPQKEMPFLLARQYNNTLAQMASSREGGKLAAKLWITADVKPQFGDVEQWIEGMEANQDPKVDLHGAWARALAAFELRARYIHADWGPEILDYFDLLRERGKYMPTAWEQARLDRTRAKVDDAVMAAIVAEDKAIAEEKAAAEAETDAEPKADAEPSADDEPKADEPKADEVKIDAE</sequence>
<dbReference type="InterPro" id="IPR041468">
    <property type="entry name" value="HTH_ParB/Spo0J"/>
</dbReference>
<feature type="domain" description="ParB/Spo0J HTH" evidence="2">
    <location>
        <begin position="281"/>
        <end position="337"/>
    </location>
</feature>
<dbReference type="Pfam" id="PF17762">
    <property type="entry name" value="HTH_ParB"/>
    <property type="match status" value="1"/>
</dbReference>
<feature type="compositionally biased region" description="Basic and acidic residues" evidence="1">
    <location>
        <begin position="490"/>
        <end position="501"/>
    </location>
</feature>
<comment type="caution">
    <text evidence="3">The sequence shown here is derived from an EMBL/GenBank/DDBJ whole genome shotgun (WGS) entry which is preliminary data.</text>
</comment>
<feature type="region of interest" description="Disordered" evidence="1">
    <location>
        <begin position="651"/>
        <end position="691"/>
    </location>
</feature>
<accession>A0ABR9LIM1</accession>
<gene>
    <name evidence="3" type="ORF">H4W30_007590</name>
</gene>
<evidence type="ECO:0000256" key="1">
    <source>
        <dbReference type="SAM" id="MobiDB-lite"/>
    </source>
</evidence>
<dbReference type="Proteomes" id="UP000656548">
    <property type="component" value="Unassembled WGS sequence"/>
</dbReference>
<evidence type="ECO:0000259" key="2">
    <source>
        <dbReference type="Pfam" id="PF17762"/>
    </source>
</evidence>
<feature type="compositionally biased region" description="Polar residues" evidence="1">
    <location>
        <begin position="19"/>
        <end position="28"/>
    </location>
</feature>
<evidence type="ECO:0000313" key="4">
    <source>
        <dbReference type="Proteomes" id="UP000656548"/>
    </source>
</evidence>
<keyword evidence="4" id="KW-1185">Reference proteome</keyword>
<dbReference type="EMBL" id="JADBEJ010000007">
    <property type="protein sequence ID" value="MBE1580509.1"/>
    <property type="molecule type" value="Genomic_DNA"/>
</dbReference>
<reference evidence="3 4" key="1">
    <citation type="submission" date="2020-10" db="EMBL/GenBank/DDBJ databases">
        <title>Sequencing the genomes of 1000 actinobacteria strains.</title>
        <authorList>
            <person name="Klenk H.-P."/>
        </authorList>
    </citation>
    <scope>NUCLEOTIDE SEQUENCE [LARGE SCALE GENOMIC DNA]</scope>
    <source>
        <strain evidence="3 4">DSM 46661</strain>
    </source>
</reference>
<proteinExistence type="predicted"/>
<dbReference type="Gene3D" id="1.10.10.2830">
    <property type="match status" value="1"/>
</dbReference>
<evidence type="ECO:0000313" key="3">
    <source>
        <dbReference type="EMBL" id="MBE1580509.1"/>
    </source>
</evidence>
<protein>
    <submittedName>
        <fullName evidence="3">ParB family chromosome partitioning protein</fullName>
    </submittedName>
</protein>
<feature type="region of interest" description="Disordered" evidence="1">
    <location>
        <begin position="1"/>
        <end position="142"/>
    </location>
</feature>
<dbReference type="InterPro" id="IPR050336">
    <property type="entry name" value="Chromosome_partition/occlusion"/>
</dbReference>
<name>A0ABR9LIM1_9PSEU</name>
<feature type="compositionally biased region" description="Low complexity" evidence="1">
    <location>
        <begin position="83"/>
        <end position="117"/>
    </location>
</feature>
<dbReference type="SUPFAM" id="SSF109709">
    <property type="entry name" value="KorB DNA-binding domain-like"/>
    <property type="match status" value="1"/>
</dbReference>
<feature type="compositionally biased region" description="Polar residues" evidence="1">
    <location>
        <begin position="474"/>
        <end position="489"/>
    </location>
</feature>